<dbReference type="Pfam" id="PF05140">
    <property type="entry name" value="ResB"/>
    <property type="match status" value="1"/>
</dbReference>
<evidence type="ECO:0000313" key="9">
    <source>
        <dbReference type="EMBL" id="MDQ0291306.1"/>
    </source>
</evidence>
<comment type="caution">
    <text evidence="9">The sequence shown here is derived from an EMBL/GenBank/DDBJ whole genome shotgun (WGS) entry which is preliminary data.</text>
</comment>
<dbReference type="InterPro" id="IPR007816">
    <property type="entry name" value="ResB-like_domain"/>
</dbReference>
<protein>
    <recommendedName>
        <fullName evidence="8">ResB-like domain-containing protein</fullName>
    </recommendedName>
</protein>
<evidence type="ECO:0000256" key="6">
    <source>
        <dbReference type="SAM" id="MobiDB-lite"/>
    </source>
</evidence>
<dbReference type="RefSeq" id="WP_307263901.1">
    <property type="nucleotide sequence ID" value="NZ_JAUSVL010000001.1"/>
</dbReference>
<dbReference type="AlphaFoldDB" id="A0AAE3VJ89"/>
<keyword evidence="3" id="KW-0201">Cytochrome c-type biogenesis</keyword>
<gene>
    <name evidence="9" type="ORF">J3R75_003413</name>
</gene>
<evidence type="ECO:0000256" key="4">
    <source>
        <dbReference type="ARBA" id="ARBA00022989"/>
    </source>
</evidence>
<evidence type="ECO:0000256" key="1">
    <source>
        <dbReference type="ARBA" id="ARBA00004141"/>
    </source>
</evidence>
<reference evidence="9" key="1">
    <citation type="submission" date="2023-07" db="EMBL/GenBank/DDBJ databases">
        <title>Genomic Encyclopedia of Type Strains, Phase IV (KMG-IV): sequencing the most valuable type-strain genomes for metagenomic binning, comparative biology and taxonomic classification.</title>
        <authorList>
            <person name="Goeker M."/>
        </authorList>
    </citation>
    <scope>NUCLEOTIDE SEQUENCE</scope>
    <source>
        <strain evidence="9">DSM 24202</strain>
    </source>
</reference>
<keyword evidence="2 7" id="KW-0812">Transmembrane</keyword>
<feature type="transmembrane region" description="Helical" evidence="7">
    <location>
        <begin position="35"/>
        <end position="56"/>
    </location>
</feature>
<dbReference type="GO" id="GO:0016020">
    <property type="term" value="C:membrane"/>
    <property type="evidence" value="ECO:0007669"/>
    <property type="project" value="UniProtKB-SubCell"/>
</dbReference>
<dbReference type="EMBL" id="JAUSVL010000001">
    <property type="protein sequence ID" value="MDQ0291306.1"/>
    <property type="molecule type" value="Genomic_DNA"/>
</dbReference>
<sequence>MIIAINLLLILCLFFLAGAIPRPAVDVLAVFHTPVFFVLLVLVALLCLVWSACYLGRRWTSRTLFFLAVHLGVASLLAGAALGTFRGERTQFAATVGAAPESALPGPDDQVIPLPFSLAITSFRAEHYPPSYHLYEPAATAGDDYVLLGTYRFDHKGRMVLPDMQELSDDELCDENGVWSSQMILASGQLLHRGSAAPSHFSATAQIIDPARPDEKQEMAFGVNWPLCYGDWRFYLMSYDTQDERYVVLSARRDPGRPMVIAGLWLMIVGCAGLCWQKRPLPPPPPALPAMPPDAEAPMADDDPATPLRPQITPSFGTTEDAAL</sequence>
<evidence type="ECO:0000256" key="5">
    <source>
        <dbReference type="ARBA" id="ARBA00023136"/>
    </source>
</evidence>
<comment type="subcellular location">
    <subcellularLocation>
        <location evidence="1">Membrane</location>
        <topology evidence="1">Multi-pass membrane protein</topology>
    </subcellularLocation>
</comment>
<feature type="region of interest" description="Disordered" evidence="6">
    <location>
        <begin position="285"/>
        <end position="324"/>
    </location>
</feature>
<evidence type="ECO:0000259" key="8">
    <source>
        <dbReference type="Pfam" id="PF05140"/>
    </source>
</evidence>
<organism evidence="9 10">
    <name type="scientific">Oligosphaera ethanolica</name>
    <dbReference type="NCBI Taxonomy" id="760260"/>
    <lineage>
        <taxon>Bacteria</taxon>
        <taxon>Pseudomonadati</taxon>
        <taxon>Lentisphaerota</taxon>
        <taxon>Oligosphaeria</taxon>
        <taxon>Oligosphaerales</taxon>
        <taxon>Oligosphaeraceae</taxon>
        <taxon>Oligosphaera</taxon>
    </lineage>
</organism>
<evidence type="ECO:0000256" key="3">
    <source>
        <dbReference type="ARBA" id="ARBA00022748"/>
    </source>
</evidence>
<keyword evidence="10" id="KW-1185">Reference proteome</keyword>
<proteinExistence type="predicted"/>
<feature type="transmembrane region" description="Helical" evidence="7">
    <location>
        <begin position="63"/>
        <end position="85"/>
    </location>
</feature>
<keyword evidence="4 7" id="KW-1133">Transmembrane helix</keyword>
<name>A0AAE3VJ89_9BACT</name>
<dbReference type="GO" id="GO:0017004">
    <property type="term" value="P:cytochrome complex assembly"/>
    <property type="evidence" value="ECO:0007669"/>
    <property type="project" value="UniProtKB-KW"/>
</dbReference>
<feature type="domain" description="ResB-like" evidence="8">
    <location>
        <begin position="62"/>
        <end position="242"/>
    </location>
</feature>
<evidence type="ECO:0000313" key="10">
    <source>
        <dbReference type="Proteomes" id="UP001238163"/>
    </source>
</evidence>
<dbReference type="Proteomes" id="UP001238163">
    <property type="component" value="Unassembled WGS sequence"/>
</dbReference>
<evidence type="ECO:0000256" key="7">
    <source>
        <dbReference type="SAM" id="Phobius"/>
    </source>
</evidence>
<evidence type="ECO:0000256" key="2">
    <source>
        <dbReference type="ARBA" id="ARBA00022692"/>
    </source>
</evidence>
<accession>A0AAE3VJ89</accession>
<keyword evidence="5 7" id="KW-0472">Membrane</keyword>